<sequence>MTRLELVYLMKVVLQFNRFEDVLEFIFINKKCADTIKALKVNPPFNDELSLKKFFKFFTPETIDSVFLITDMSIYNKVKCIRDVVVDAFSGINIPIKQIIPLLSKIVSILNFFKNYSYNGTNKNTNYPKRIIIDNYEDQPLILNNYTVKLIHKLKSYLRLNDEIQVIILSYLHPSNPELLKCLNEFAYYYFVITPQQCIQKEENICLFRGKFILEETTDGSRFEHILQKACAQSIQFSHIHSIKTHWDIPNFIKILKIYEMDLRENQKESDESQEEGGSDEDDLQIEYFLKTPFLEELSLCDCSNVLYYFNTFTIKKIKMIRCFNLSLKDHDISPFPHLSKISICGSEKCFVEITNNVMDALSIVGSNYCVIKGSIDCCHRVNISNLYKCVVPCINFFKSNIHIEGCIKTFFSSTKILDDITISEDNDDERDEKIDTISEDDTERNNPLSSKGISYEDLNRLMFNTFNYPCGDVQNYLKDLLTFYKPRKFNIKTDRIELIDNSIKRLIPVYGENFDALVSDGFVIPEDNRKMKIITQNKVVESDALIHYFEIEVYGYCLLSFGLCYDENCLFDFDEQHVGWFEGSIGYHSDDGYIYNGDGKGKPYGPAYGTKKNGHNIVGCGYNTINKSVFFTYNGEKLKSIKMDDLIPISAVIVVEMFNKITINYGDTPFTFDLLEEIKHVDPENISDIITN</sequence>
<dbReference type="PANTHER" id="PTHR12864">
    <property type="entry name" value="RAN BINDING PROTEIN 9-RELATED"/>
    <property type="match status" value="1"/>
</dbReference>
<dbReference type="AlphaFoldDB" id="B0E5U8"/>
<feature type="domain" description="B30.2/SPRY" evidence="2">
    <location>
        <begin position="477"/>
        <end position="671"/>
    </location>
</feature>
<dbReference type="RefSeq" id="XP_001733770.1">
    <property type="nucleotide sequence ID" value="XM_001733718.1"/>
</dbReference>
<dbReference type="GeneID" id="5878650"/>
<dbReference type="Pfam" id="PF00622">
    <property type="entry name" value="SPRY"/>
    <property type="match status" value="1"/>
</dbReference>
<dbReference type="InterPro" id="IPR001870">
    <property type="entry name" value="B30.2/SPRY"/>
</dbReference>
<dbReference type="SUPFAM" id="SSF49899">
    <property type="entry name" value="Concanavalin A-like lectins/glucanases"/>
    <property type="match status" value="1"/>
</dbReference>
<proteinExistence type="predicted"/>
<dbReference type="InterPro" id="IPR013320">
    <property type="entry name" value="ConA-like_dom_sf"/>
</dbReference>
<accession>B0E5U8</accession>
<dbReference type="InterPro" id="IPR050618">
    <property type="entry name" value="Ubq-SigPath_Reg"/>
</dbReference>
<organism evidence="4">
    <name type="scientific">Entamoeba dispar (strain ATCC PRA-260 / SAW760)</name>
    <dbReference type="NCBI Taxonomy" id="370354"/>
    <lineage>
        <taxon>Eukaryota</taxon>
        <taxon>Amoebozoa</taxon>
        <taxon>Evosea</taxon>
        <taxon>Archamoebae</taxon>
        <taxon>Mastigamoebida</taxon>
        <taxon>Entamoebidae</taxon>
        <taxon>Entamoeba</taxon>
    </lineage>
</organism>
<keyword evidence="4" id="KW-1185">Reference proteome</keyword>
<dbReference type="KEGG" id="edi:EDI_112610"/>
<gene>
    <name evidence="3" type="ORF">EDI_112610</name>
</gene>
<feature type="region of interest" description="Disordered" evidence="1">
    <location>
        <begin position="429"/>
        <end position="450"/>
    </location>
</feature>
<dbReference type="Proteomes" id="UP000008076">
    <property type="component" value="Unassembled WGS sequence"/>
</dbReference>
<dbReference type="OrthoDB" id="25503at2759"/>
<dbReference type="Gene3D" id="2.60.120.920">
    <property type="match status" value="1"/>
</dbReference>
<reference evidence="4" key="1">
    <citation type="submission" date="2007-12" db="EMBL/GenBank/DDBJ databases">
        <title>Annotation of Entamoeba dispar SAW760.</title>
        <authorList>
            <person name="Lorenzi H."/>
            <person name="Inman J."/>
            <person name="Schobel S."/>
            <person name="Amedeo P."/>
            <person name="Caler E."/>
        </authorList>
    </citation>
    <scope>NUCLEOTIDE SEQUENCE [LARGE SCALE GENOMIC DNA]</scope>
    <source>
        <strain evidence="4">ATCC PRA-260 / SAW760</strain>
    </source>
</reference>
<evidence type="ECO:0000259" key="2">
    <source>
        <dbReference type="PROSITE" id="PS50188"/>
    </source>
</evidence>
<protein>
    <recommendedName>
        <fullName evidence="2">B30.2/SPRY domain-containing protein</fullName>
    </recommendedName>
</protein>
<dbReference type="OMA" id="CVVPCIN"/>
<dbReference type="EMBL" id="DS547839">
    <property type="protein sequence ID" value="EDR30066.1"/>
    <property type="molecule type" value="Genomic_DNA"/>
</dbReference>
<name>B0E5U8_ENTDS</name>
<evidence type="ECO:0000313" key="3">
    <source>
        <dbReference type="EMBL" id="EDR30066.1"/>
    </source>
</evidence>
<evidence type="ECO:0000313" key="4">
    <source>
        <dbReference type="Proteomes" id="UP000008076"/>
    </source>
</evidence>
<dbReference type="InterPro" id="IPR044736">
    <property type="entry name" value="Gid1/RanBPM/SPLA_SPRY"/>
</dbReference>
<dbReference type="VEuPathDB" id="AmoebaDB:EDI_112610"/>
<dbReference type="eggNOG" id="KOG1477">
    <property type="taxonomic scope" value="Eukaryota"/>
</dbReference>
<dbReference type="PROSITE" id="PS50188">
    <property type="entry name" value="B302_SPRY"/>
    <property type="match status" value="1"/>
</dbReference>
<dbReference type="SMART" id="SM00449">
    <property type="entry name" value="SPRY"/>
    <property type="match status" value="1"/>
</dbReference>
<dbReference type="CDD" id="cd12885">
    <property type="entry name" value="SPRY_RanBP_like"/>
    <property type="match status" value="1"/>
</dbReference>
<evidence type="ECO:0000256" key="1">
    <source>
        <dbReference type="SAM" id="MobiDB-lite"/>
    </source>
</evidence>
<dbReference type="InterPro" id="IPR043136">
    <property type="entry name" value="B30.2/SPRY_sf"/>
</dbReference>
<dbReference type="InterPro" id="IPR003877">
    <property type="entry name" value="SPRY_dom"/>
</dbReference>